<evidence type="ECO:0000256" key="2">
    <source>
        <dbReference type="ARBA" id="ARBA00023125"/>
    </source>
</evidence>
<organism evidence="6 7">
    <name type="scientific">Marine Group I thaumarchaeote</name>
    <dbReference type="NCBI Taxonomy" id="2511932"/>
    <lineage>
        <taxon>Archaea</taxon>
        <taxon>Nitrososphaerota</taxon>
        <taxon>Marine Group I</taxon>
    </lineage>
</organism>
<evidence type="ECO:0000256" key="1">
    <source>
        <dbReference type="ARBA" id="ARBA00022908"/>
    </source>
</evidence>
<dbReference type="SUPFAM" id="SSF56349">
    <property type="entry name" value="DNA breaking-rejoining enzymes"/>
    <property type="match status" value="1"/>
</dbReference>
<dbReference type="Pfam" id="PF00589">
    <property type="entry name" value="Phage_integrase"/>
    <property type="match status" value="1"/>
</dbReference>
<dbReference type="AlphaFoldDB" id="A0A7K4MW59"/>
<dbReference type="InterPro" id="IPR050090">
    <property type="entry name" value="Tyrosine_recombinase_XerCD"/>
</dbReference>
<keyword evidence="2" id="KW-0238">DNA-binding</keyword>
<evidence type="ECO:0000256" key="3">
    <source>
        <dbReference type="ARBA" id="ARBA00023172"/>
    </source>
</evidence>
<dbReference type="EMBL" id="JACATH010000006">
    <property type="protein sequence ID" value="NWJ57454.1"/>
    <property type="molecule type" value="Genomic_DNA"/>
</dbReference>
<dbReference type="GO" id="GO:0015074">
    <property type="term" value="P:DNA integration"/>
    <property type="evidence" value="ECO:0007669"/>
    <property type="project" value="UniProtKB-KW"/>
</dbReference>
<evidence type="ECO:0000259" key="5">
    <source>
        <dbReference type="PROSITE" id="PS51898"/>
    </source>
</evidence>
<dbReference type="PROSITE" id="PS51898">
    <property type="entry name" value="TYR_RECOMBINASE"/>
    <property type="match status" value="1"/>
</dbReference>
<dbReference type="Proteomes" id="UP000575480">
    <property type="component" value="Unassembled WGS sequence"/>
</dbReference>
<sequence length="356" mass="41719">MQQRSLILFDSAIKSPQTRLYYIRYLAEFRDFFILKSYDSILEIKPKKLQEMLENFMIYQKNAGLSLSYINGKLSALKLFFAMNDVVSLNWIKLGKMKPEKKKLTGDMPYKTEDIQKMLRVVGKNLKFRCVVHIISASGMRIGAFEELRLKHIQDMPNGCKSVLVYEDDKSEYTTFIHHEAVEVLDEYLAFRRKKGEVITPDSWVFPSANDCNKPTLTVSMRTQMARYAHHNDVKTKKRGRYDIQACHGFRKRFDTILKSNQAVNINLAEKMMGHSTSIPLDNVYFKPAIEQLFDEYQKAIPELMIDDKFRLLKQLEKKDEQINELTQKDNEIDMLKNTILEIKNNMLELQNKIKS</sequence>
<name>A0A7K4MW59_9ARCH</name>
<dbReference type="InterPro" id="IPR002104">
    <property type="entry name" value="Integrase_catalytic"/>
</dbReference>
<dbReference type="PANTHER" id="PTHR30349">
    <property type="entry name" value="PHAGE INTEGRASE-RELATED"/>
    <property type="match status" value="1"/>
</dbReference>
<dbReference type="PANTHER" id="PTHR30349:SF41">
    <property type="entry name" value="INTEGRASE_RECOMBINASE PROTEIN MJ0367-RELATED"/>
    <property type="match status" value="1"/>
</dbReference>
<comment type="caution">
    <text evidence="6">The sequence shown here is derived from an EMBL/GenBank/DDBJ whole genome shotgun (WGS) entry which is preliminary data.</text>
</comment>
<keyword evidence="3" id="KW-0233">DNA recombination</keyword>
<keyword evidence="4" id="KW-0175">Coiled coil</keyword>
<reference evidence="6 7" key="1">
    <citation type="journal article" date="2019" name="Environ. Microbiol.">
        <title>Genomics insights into ecotype formation of ammonia-oxidizing archaea in the deep ocean.</title>
        <authorList>
            <person name="Wang Y."/>
            <person name="Huang J.M."/>
            <person name="Cui G.J."/>
            <person name="Nunoura T."/>
            <person name="Takaki Y."/>
            <person name="Li W.L."/>
            <person name="Li J."/>
            <person name="Gao Z.M."/>
            <person name="Takai K."/>
            <person name="Zhang A.Q."/>
            <person name="Stepanauskas R."/>
        </authorList>
    </citation>
    <scope>NUCLEOTIDE SEQUENCE [LARGE SCALE GENOMIC DNA]</scope>
    <source>
        <strain evidence="6 7">L15a</strain>
    </source>
</reference>
<evidence type="ECO:0000313" key="7">
    <source>
        <dbReference type="Proteomes" id="UP000575480"/>
    </source>
</evidence>
<dbReference type="InterPro" id="IPR013762">
    <property type="entry name" value="Integrase-like_cat_sf"/>
</dbReference>
<feature type="coiled-coil region" evidence="4">
    <location>
        <begin position="309"/>
        <end position="353"/>
    </location>
</feature>
<dbReference type="Gene3D" id="1.10.443.10">
    <property type="entry name" value="Intergrase catalytic core"/>
    <property type="match status" value="1"/>
</dbReference>
<dbReference type="CDD" id="cd00397">
    <property type="entry name" value="DNA_BRE_C"/>
    <property type="match status" value="1"/>
</dbReference>
<protein>
    <submittedName>
        <fullName evidence="6">Site-specific integrase</fullName>
    </submittedName>
</protein>
<dbReference type="InterPro" id="IPR011010">
    <property type="entry name" value="DNA_brk_join_enz"/>
</dbReference>
<proteinExistence type="predicted"/>
<evidence type="ECO:0000313" key="6">
    <source>
        <dbReference type="EMBL" id="NWJ57454.1"/>
    </source>
</evidence>
<keyword evidence="1" id="KW-0229">DNA integration</keyword>
<dbReference type="GO" id="GO:0003677">
    <property type="term" value="F:DNA binding"/>
    <property type="evidence" value="ECO:0007669"/>
    <property type="project" value="UniProtKB-KW"/>
</dbReference>
<evidence type="ECO:0000256" key="4">
    <source>
        <dbReference type="SAM" id="Coils"/>
    </source>
</evidence>
<accession>A0A7K4MW59</accession>
<dbReference type="GO" id="GO:0006310">
    <property type="term" value="P:DNA recombination"/>
    <property type="evidence" value="ECO:0007669"/>
    <property type="project" value="UniProtKB-KW"/>
</dbReference>
<gene>
    <name evidence="6" type="ORF">HX858_06860</name>
</gene>
<feature type="domain" description="Tyr recombinase" evidence="5">
    <location>
        <begin position="99"/>
        <end position="298"/>
    </location>
</feature>